<organism evidence="1 2">
    <name type="scientific">Ureaplasma miroungigenitalium</name>
    <dbReference type="NCBI Taxonomy" id="1042321"/>
    <lineage>
        <taxon>Bacteria</taxon>
        <taxon>Bacillati</taxon>
        <taxon>Mycoplasmatota</taxon>
        <taxon>Mycoplasmoidales</taxon>
        <taxon>Mycoplasmoidaceae</taxon>
        <taxon>Ureaplasma</taxon>
    </lineage>
</organism>
<keyword evidence="2" id="KW-1185">Reference proteome</keyword>
<reference evidence="1 2" key="1">
    <citation type="journal article" date="2020" name="Int. J. Syst. Evol. Microbiol.">
        <title>Ureaplasma miroungigenitalium sp. nov. isolated from northern elephant seals (Mirounga angustirostris) and Ureaplasma zalophigenitalium sp. nov. isolated from California sea lions (Zalophus californianus).</title>
        <authorList>
            <person name="Volokhov D.V."/>
            <person name="Gulland F.M."/>
            <person name="Gao Y."/>
            <person name="Chizhikov V.E."/>
        </authorList>
    </citation>
    <scope>NUCLEOTIDE SEQUENCE [LARGE SCALE GENOMIC DNA]</scope>
    <source>
        <strain evidence="1 2">ES3182-GEN</strain>
    </source>
</reference>
<accession>A0ABT3BNH2</accession>
<name>A0ABT3BNH2_9BACT</name>
<evidence type="ECO:0000313" key="1">
    <source>
        <dbReference type="EMBL" id="MCV3728755.1"/>
    </source>
</evidence>
<dbReference type="Proteomes" id="UP001208245">
    <property type="component" value="Unassembled WGS sequence"/>
</dbReference>
<gene>
    <name evidence="1" type="ORF">OF376_03140</name>
</gene>
<dbReference type="EMBL" id="JAOXHL010000007">
    <property type="protein sequence ID" value="MCV3728755.1"/>
    <property type="molecule type" value="Genomic_DNA"/>
</dbReference>
<dbReference type="RefSeq" id="WP_263822064.1">
    <property type="nucleotide sequence ID" value="NZ_JAOXHL010000007.1"/>
</dbReference>
<proteinExistence type="predicted"/>
<protein>
    <submittedName>
        <fullName evidence="1">Uncharacterized protein</fullName>
    </submittedName>
</protein>
<comment type="caution">
    <text evidence="1">The sequence shown here is derived from an EMBL/GenBank/DDBJ whole genome shotgun (WGS) entry which is preliminary data.</text>
</comment>
<sequence length="109" mass="12641">MENNTGVFSLKIRTNKDFFSKRRIPYFAYNGKVIGSKLSQSEQIDGQSENQCVSFHPIVILIKENYVYYLNARSKKENGQNWPGEVEVNLFAKQAYVNISLSFLRIQKL</sequence>
<evidence type="ECO:0000313" key="2">
    <source>
        <dbReference type="Proteomes" id="UP001208245"/>
    </source>
</evidence>